<dbReference type="Proteomes" id="UP000601108">
    <property type="component" value="Unassembled WGS sequence"/>
</dbReference>
<accession>A0A918JU58</accession>
<organism evidence="1 2">
    <name type="scientific">Aquimarina muelleri</name>
    <dbReference type="NCBI Taxonomy" id="279356"/>
    <lineage>
        <taxon>Bacteria</taxon>
        <taxon>Pseudomonadati</taxon>
        <taxon>Bacteroidota</taxon>
        <taxon>Flavobacteriia</taxon>
        <taxon>Flavobacteriales</taxon>
        <taxon>Flavobacteriaceae</taxon>
        <taxon>Aquimarina</taxon>
    </lineage>
</organism>
<dbReference type="AlphaFoldDB" id="A0A918JU58"/>
<name>A0A918JU58_9FLAO</name>
<keyword evidence="2" id="KW-1185">Reference proteome</keyword>
<dbReference type="EMBL" id="BMWS01000008">
    <property type="protein sequence ID" value="GGX15205.1"/>
    <property type="molecule type" value="Genomic_DNA"/>
</dbReference>
<sequence length="86" mass="9751">MIDVSKIVRGNTIGINLGVANVKNFIITEKSRSFPASSDINNQIVCNNRINIIIIKSGKNVFIKVVKIYLSRIFTRFVFSNSQKYK</sequence>
<proteinExistence type="predicted"/>
<protein>
    <submittedName>
        <fullName evidence="1">Uncharacterized protein</fullName>
    </submittedName>
</protein>
<evidence type="ECO:0000313" key="2">
    <source>
        <dbReference type="Proteomes" id="UP000601108"/>
    </source>
</evidence>
<reference evidence="1 2" key="1">
    <citation type="journal article" date="2014" name="Int. J. Syst. Evol. Microbiol.">
        <title>Complete genome sequence of Corynebacterium casei LMG S-19264T (=DSM 44701T), isolated from a smear-ripened cheese.</title>
        <authorList>
            <consortium name="US DOE Joint Genome Institute (JGI-PGF)"/>
            <person name="Walter F."/>
            <person name="Albersmeier A."/>
            <person name="Kalinowski J."/>
            <person name="Ruckert C."/>
        </authorList>
    </citation>
    <scope>NUCLEOTIDE SEQUENCE [LARGE SCALE GENOMIC DNA]</scope>
    <source>
        <strain evidence="1 2">KCTC 12285</strain>
    </source>
</reference>
<gene>
    <name evidence="1" type="ORF">GCM10007384_16110</name>
</gene>
<evidence type="ECO:0000313" key="1">
    <source>
        <dbReference type="EMBL" id="GGX15205.1"/>
    </source>
</evidence>
<comment type="caution">
    <text evidence="1">The sequence shown here is derived from an EMBL/GenBank/DDBJ whole genome shotgun (WGS) entry which is preliminary data.</text>
</comment>